<feature type="domain" description="DUF222" evidence="2">
    <location>
        <begin position="36"/>
        <end position="226"/>
    </location>
</feature>
<dbReference type="Pfam" id="PF02720">
    <property type="entry name" value="DUF222"/>
    <property type="match status" value="1"/>
</dbReference>
<reference evidence="3" key="5">
    <citation type="submission" date="2024-05" db="EMBL/GenBank/DDBJ databases">
        <authorList>
            <person name="Sun Q."/>
            <person name="Sedlacek I."/>
        </authorList>
    </citation>
    <scope>NUCLEOTIDE SEQUENCE</scope>
    <source>
        <strain evidence="3">CCM 7403</strain>
    </source>
</reference>
<feature type="compositionally biased region" description="Basic and acidic residues" evidence="1">
    <location>
        <begin position="213"/>
        <end position="223"/>
    </location>
</feature>
<dbReference type="Proteomes" id="UP000297025">
    <property type="component" value="Chromosome"/>
</dbReference>
<evidence type="ECO:0000313" key="3">
    <source>
        <dbReference type="EMBL" id="GGD24811.1"/>
    </source>
</evidence>
<keyword evidence="6" id="KW-1185">Reference proteome</keyword>
<feature type="region of interest" description="Disordered" evidence="1">
    <location>
        <begin position="213"/>
        <end position="312"/>
    </location>
</feature>
<name>A0A4P7UB68_9ACTN</name>
<evidence type="ECO:0000313" key="4">
    <source>
        <dbReference type="EMBL" id="QCC77373.1"/>
    </source>
</evidence>
<evidence type="ECO:0000313" key="5">
    <source>
        <dbReference type="Proteomes" id="UP000297025"/>
    </source>
</evidence>
<feature type="compositionally biased region" description="Low complexity" evidence="1">
    <location>
        <begin position="271"/>
        <end position="312"/>
    </location>
</feature>
<evidence type="ECO:0000313" key="6">
    <source>
        <dbReference type="Proteomes" id="UP000630594"/>
    </source>
</evidence>
<organism evidence="4 5">
    <name type="scientific">Nocardioides daphniae</name>
    <dbReference type="NCBI Taxonomy" id="402297"/>
    <lineage>
        <taxon>Bacteria</taxon>
        <taxon>Bacillati</taxon>
        <taxon>Actinomycetota</taxon>
        <taxon>Actinomycetes</taxon>
        <taxon>Propionibacteriales</taxon>
        <taxon>Nocardioidaceae</taxon>
        <taxon>Nocardioides</taxon>
    </lineage>
</organism>
<proteinExistence type="predicted"/>
<dbReference type="InterPro" id="IPR003870">
    <property type="entry name" value="DUF222"/>
</dbReference>
<dbReference type="KEGG" id="ndp:E2C04_09630"/>
<reference evidence="4" key="4">
    <citation type="submission" date="2019-03" db="EMBL/GenBank/DDBJ databases">
        <authorList>
            <person name="Huang Y."/>
        </authorList>
    </citation>
    <scope>NUCLEOTIDE SEQUENCE</scope>
    <source>
        <strain evidence="4">JCM 16608</strain>
    </source>
</reference>
<accession>A0A4P7UB68</accession>
<dbReference type="AlphaFoldDB" id="A0A4P7UB68"/>
<dbReference type="OrthoDB" id="3634417at2"/>
<gene>
    <name evidence="4" type="ORF">E2C04_09630</name>
    <name evidence="3" type="ORF">GCM10007231_25010</name>
</gene>
<evidence type="ECO:0000256" key="1">
    <source>
        <dbReference type="SAM" id="MobiDB-lite"/>
    </source>
</evidence>
<protein>
    <submittedName>
        <fullName evidence="4">DUF222 domain-containing protein</fullName>
    </submittedName>
</protein>
<dbReference type="Proteomes" id="UP000630594">
    <property type="component" value="Unassembled WGS sequence"/>
</dbReference>
<reference evidence="3" key="2">
    <citation type="journal article" date="2014" name="Int. J. Syst. Evol. Microbiol.">
        <title>Complete genome of a new Firmicutes species belonging to the dominant human colonic microbiota ('Ruminococcus bicirculans') reveals two chromosomes and a selective capacity to utilize plant glucans.</title>
        <authorList>
            <consortium name="NISC Comparative Sequencing Program"/>
            <person name="Wegmann U."/>
            <person name="Louis P."/>
            <person name="Goesmann A."/>
            <person name="Henrissat B."/>
            <person name="Duncan S.H."/>
            <person name="Flint H.J."/>
        </authorList>
    </citation>
    <scope>NUCLEOTIDE SEQUENCE</scope>
    <source>
        <strain evidence="3">CCM 7403</strain>
    </source>
</reference>
<dbReference type="EMBL" id="BMCK01000004">
    <property type="protein sequence ID" value="GGD24811.1"/>
    <property type="molecule type" value="Genomic_DNA"/>
</dbReference>
<feature type="compositionally biased region" description="Polar residues" evidence="1">
    <location>
        <begin position="236"/>
        <end position="252"/>
    </location>
</feature>
<evidence type="ECO:0000259" key="2">
    <source>
        <dbReference type="Pfam" id="PF02720"/>
    </source>
</evidence>
<reference evidence="4 5" key="1">
    <citation type="journal article" date="2008" name="Int. J. Syst. Evol. Microbiol.">
        <title>Nocardioides daphniae sp. nov., isolated from Daphnia cucullata (Crustacea: Cladocera).</title>
        <authorList>
            <person name="Toth E.M."/>
            <person name="Keki Z."/>
            <person name="Homonnay Z.G."/>
            <person name="Borsodi A.K."/>
            <person name="Marialigeti K."/>
            <person name="Schumann P."/>
        </authorList>
    </citation>
    <scope>NUCLEOTIDE SEQUENCE [LARGE SCALE GENOMIC DNA]</scope>
    <source>
        <strain evidence="4 5">JCM 16608</strain>
    </source>
</reference>
<dbReference type="EMBL" id="CP038462">
    <property type="protein sequence ID" value="QCC77373.1"/>
    <property type="molecule type" value="Genomic_DNA"/>
</dbReference>
<reference evidence="6" key="3">
    <citation type="journal article" date="2019" name="Int. J. Syst. Evol. Microbiol.">
        <title>The Global Catalogue of Microorganisms (GCM) 10K type strain sequencing project: providing services to taxonomists for standard genome sequencing and annotation.</title>
        <authorList>
            <consortium name="The Broad Institute Genomics Platform"/>
            <consortium name="The Broad Institute Genome Sequencing Center for Infectious Disease"/>
            <person name="Wu L."/>
            <person name="Ma J."/>
        </authorList>
    </citation>
    <scope>NUCLEOTIDE SEQUENCE [LARGE SCALE GENOMIC DNA]</scope>
    <source>
        <strain evidence="6">CCM 7403</strain>
    </source>
</reference>
<sequence length="312" mass="33585">MPLKSVADVNPTFMPTDEKGSTLLTLLAIESQVTELRLRVMAAAEDLAEREGFHTSAGWLAHHGRVRRSDAAADLGLAQTLARELPVLAAALREARVNVAQARVIGHAVSELPRRIGEDLIARAEAELVRLAEQHDPKELTVLGRRILEVVDPERFEDEERRKLEAAEKRAQEKQRLRLRAIGDGTTRINGVVPDAVAARLATYLHAFTNPRRSDGAVRKTSDEQSNVEKNGVGHASTTRGASPRRSASCSRHSTRGDSRSMAATPPTSPSPSRSRPSRPGSGRRPSTTASPATGATASPRARPAVSPATPS</sequence>